<evidence type="ECO:0000313" key="3">
    <source>
        <dbReference type="Proteomes" id="UP000825729"/>
    </source>
</evidence>
<dbReference type="EMBL" id="JAINDJ010000005">
    <property type="protein sequence ID" value="KAG9446323.1"/>
    <property type="molecule type" value="Genomic_DNA"/>
</dbReference>
<gene>
    <name evidence="2" type="ORF">H6P81_012451</name>
</gene>
<evidence type="ECO:0000256" key="1">
    <source>
        <dbReference type="SAM" id="Phobius"/>
    </source>
</evidence>
<feature type="transmembrane region" description="Helical" evidence="1">
    <location>
        <begin position="33"/>
        <end position="54"/>
    </location>
</feature>
<organism evidence="2 3">
    <name type="scientific">Aristolochia fimbriata</name>
    <name type="common">White veined hardy Dutchman's pipe vine</name>
    <dbReference type="NCBI Taxonomy" id="158543"/>
    <lineage>
        <taxon>Eukaryota</taxon>
        <taxon>Viridiplantae</taxon>
        <taxon>Streptophyta</taxon>
        <taxon>Embryophyta</taxon>
        <taxon>Tracheophyta</taxon>
        <taxon>Spermatophyta</taxon>
        <taxon>Magnoliopsida</taxon>
        <taxon>Magnoliidae</taxon>
        <taxon>Piperales</taxon>
        <taxon>Aristolochiaceae</taxon>
        <taxon>Aristolochia</taxon>
    </lineage>
</organism>
<name>A0AAV7EC58_ARIFI</name>
<sequence length="107" mass="11970">MKSESSEGATHVQVPRASCKPIKRVLTCKGARAFFSLFFVPTLVLLWNDLLLAVKSWPAMTRKTALDVLRGGRRLLTTAEILKTDFYVFSLSCSLFYGDFSWESSSA</sequence>
<keyword evidence="1" id="KW-0472">Membrane</keyword>
<dbReference type="AlphaFoldDB" id="A0AAV7EC58"/>
<keyword evidence="1" id="KW-1133">Transmembrane helix</keyword>
<accession>A0AAV7EC58</accession>
<protein>
    <submittedName>
        <fullName evidence="2">Uncharacterized protein</fullName>
    </submittedName>
</protein>
<evidence type="ECO:0000313" key="2">
    <source>
        <dbReference type="EMBL" id="KAG9446323.1"/>
    </source>
</evidence>
<dbReference type="Proteomes" id="UP000825729">
    <property type="component" value="Unassembled WGS sequence"/>
</dbReference>
<proteinExistence type="predicted"/>
<comment type="caution">
    <text evidence="2">The sequence shown here is derived from an EMBL/GenBank/DDBJ whole genome shotgun (WGS) entry which is preliminary data.</text>
</comment>
<keyword evidence="3" id="KW-1185">Reference proteome</keyword>
<reference evidence="2 3" key="1">
    <citation type="submission" date="2021-07" db="EMBL/GenBank/DDBJ databases">
        <title>The Aristolochia fimbriata genome: insights into angiosperm evolution, floral development and chemical biosynthesis.</title>
        <authorList>
            <person name="Jiao Y."/>
        </authorList>
    </citation>
    <scope>NUCLEOTIDE SEQUENCE [LARGE SCALE GENOMIC DNA]</scope>
    <source>
        <strain evidence="2">IBCAS-2021</strain>
        <tissue evidence="2">Leaf</tissue>
    </source>
</reference>
<keyword evidence="1" id="KW-0812">Transmembrane</keyword>